<dbReference type="RefSeq" id="YP_009149707.1">
    <property type="nucleotide sequence ID" value="NC_027355.1"/>
</dbReference>
<protein>
    <submittedName>
        <fullName evidence="1">Uncharacterized protein</fullName>
    </submittedName>
</protein>
<dbReference type="EMBL" id="KJ081346">
    <property type="protein sequence ID" value="AHJ87184.1"/>
    <property type="molecule type" value="Genomic_DNA"/>
</dbReference>
<proteinExistence type="predicted"/>
<dbReference type="GeneID" id="24723410"/>
<evidence type="ECO:0000313" key="1">
    <source>
        <dbReference type="EMBL" id="AHJ87184.1"/>
    </source>
</evidence>
<dbReference type="KEGG" id="vg:24723410"/>
<dbReference type="Proteomes" id="UP000033014">
    <property type="component" value="Segment"/>
</dbReference>
<keyword evidence="2" id="KW-1185">Reference proteome</keyword>
<name>A0A0E3D9D7_9CAUD</name>
<dbReference type="OrthoDB" id="19590at10239"/>
<reference evidence="1 2" key="2">
    <citation type="journal article" date="2015" name="Arch. Virol.">
        <title>Complete genome sequence analysis and identification of putative metallo-beta-lactamase and SpoIIIE homologs in Bacillus cereus group phage BCP8-2, a new member of the proposed Bastille-like group.</title>
        <authorList>
            <person name="Asare P.T."/>
            <person name="Bandara N."/>
            <person name="Jeong T.Y."/>
            <person name="Ryu S."/>
            <person name="Klumpp J."/>
            <person name="Kim K.P."/>
        </authorList>
    </citation>
    <scope>NUCLEOTIDE SEQUENCE [LARGE SCALE GENOMIC DNA]</scope>
    <source>
        <strain evidence="1">BCP8-2</strain>
    </source>
</reference>
<organism evidence="1 2">
    <name type="scientific">Bacillus phage BCP8-2</name>
    <dbReference type="NCBI Taxonomy" id="1129192"/>
    <lineage>
        <taxon>Viruses</taxon>
        <taxon>Duplodnaviria</taxon>
        <taxon>Heunggongvirae</taxon>
        <taxon>Uroviricota</taxon>
        <taxon>Caudoviricetes</taxon>
        <taxon>Herelleviridae</taxon>
        <taxon>Bastillevirinae</taxon>
        <taxon>Caeruleovirus</taxon>
        <taxon>Caeruleovirus BCP82</taxon>
    </lineage>
</organism>
<gene>
    <name evidence="1" type="ORF">BCP8-2_146</name>
</gene>
<accession>A0A0E3D9D7</accession>
<reference evidence="2" key="1">
    <citation type="submission" date="2014-01" db="EMBL/GenBank/DDBJ databases">
        <title>Genomic and Proteomic Analysis of Broad Host Range Virulent Bacillus Group Phage BCP8-2 Leading To the Creation of New Genus within Myoviruses.</title>
        <authorList>
            <person name="Bandara N."/>
            <person name="Asare P.T."/>
            <person name="Kim K.P."/>
        </authorList>
    </citation>
    <scope>NUCLEOTIDE SEQUENCE [LARGE SCALE GENOMIC DNA]</scope>
</reference>
<evidence type="ECO:0000313" key="2">
    <source>
        <dbReference type="Proteomes" id="UP000033014"/>
    </source>
</evidence>
<sequence>MIVLFKRKLETIQVAHNSSEEMRESVRKLTEEGWSGNTRMWSTLDVSDELEWFKDNHPELVIHPPEKGNYLRCQPYIYYTEHERTIKEEEE</sequence>